<dbReference type="RefSeq" id="WP_188451033.1">
    <property type="nucleotide sequence ID" value="NZ_BMFS01000002.1"/>
</dbReference>
<proteinExistence type="predicted"/>
<organism evidence="1 2">
    <name type="scientific">Glycocaulis albus</name>
    <dbReference type="NCBI Taxonomy" id="1382801"/>
    <lineage>
        <taxon>Bacteria</taxon>
        <taxon>Pseudomonadati</taxon>
        <taxon>Pseudomonadota</taxon>
        <taxon>Alphaproteobacteria</taxon>
        <taxon>Maricaulales</taxon>
        <taxon>Maricaulaceae</taxon>
        <taxon>Glycocaulis</taxon>
    </lineage>
</organism>
<evidence type="ECO:0008006" key="3">
    <source>
        <dbReference type="Google" id="ProtNLM"/>
    </source>
</evidence>
<reference evidence="2" key="1">
    <citation type="journal article" date="2019" name="Int. J. Syst. Evol. Microbiol.">
        <title>The Global Catalogue of Microorganisms (GCM) 10K type strain sequencing project: providing services to taxonomists for standard genome sequencing and annotation.</title>
        <authorList>
            <consortium name="The Broad Institute Genomics Platform"/>
            <consortium name="The Broad Institute Genome Sequencing Center for Infectious Disease"/>
            <person name="Wu L."/>
            <person name="Ma J."/>
        </authorList>
    </citation>
    <scope>NUCLEOTIDE SEQUENCE [LARGE SCALE GENOMIC DNA]</scope>
    <source>
        <strain evidence="2">CGMCC 1.12766</strain>
    </source>
</reference>
<dbReference type="EMBL" id="BMFS01000002">
    <property type="protein sequence ID" value="GGG92979.1"/>
    <property type="molecule type" value="Genomic_DNA"/>
</dbReference>
<accession>A0ABQ1XGX4</accession>
<comment type="caution">
    <text evidence="1">The sequence shown here is derived from an EMBL/GenBank/DDBJ whole genome shotgun (WGS) entry which is preliminary data.</text>
</comment>
<dbReference type="Proteomes" id="UP000648722">
    <property type="component" value="Unassembled WGS sequence"/>
</dbReference>
<protein>
    <recommendedName>
        <fullName evidence="3">Guanylate cyclase domain-containing protein</fullName>
    </recommendedName>
</protein>
<name>A0ABQ1XGX4_9PROT</name>
<evidence type="ECO:0000313" key="2">
    <source>
        <dbReference type="Proteomes" id="UP000648722"/>
    </source>
</evidence>
<sequence length="280" mass="31397">MTNMFANRLIAFLDILGFSAMLESSPLDEIHEKYSKFIDSAKQETFGEAIGDGEKRPNFIFSQFLFDSIVLVSGETNDPYNIGHFIFAVSNLLELSAKAGMPLRGAVAYGNFLADDERNIFVSEAFPRLVRFEGSQEWAGCVIMSCAEEIVGNGVIGEKFNDPKNQTLNSPILKFKVPLKNGLEEELFAINYLVFLSSSEREALFQYLSGPKRENTIKFFEKIKALNANFQYLEDAFYPAVRLLPVASRTGVRLLFADGDNEPCLPGVSDFTIRAVGRWY</sequence>
<evidence type="ECO:0000313" key="1">
    <source>
        <dbReference type="EMBL" id="GGG92979.1"/>
    </source>
</evidence>
<keyword evidence="2" id="KW-1185">Reference proteome</keyword>
<gene>
    <name evidence="1" type="ORF">GCM10007420_05570</name>
</gene>